<keyword evidence="9 17" id="KW-0808">Transferase</keyword>
<dbReference type="InterPro" id="IPR018300">
    <property type="entry name" value="Aminotrans_IV_CS"/>
</dbReference>
<dbReference type="NCBIfam" id="NF005726">
    <property type="entry name" value="PRK07544.1"/>
    <property type="match status" value="1"/>
</dbReference>
<comment type="pathway">
    <text evidence="5 17">Amino-acid biosynthesis; L-leucine biosynthesis; L-leucine from 3-methyl-2-oxobutanoate: step 4/4.</text>
</comment>
<comment type="function">
    <text evidence="2 17">Acts on leucine, isoleucine and valine.</text>
</comment>
<evidence type="ECO:0000256" key="7">
    <source>
        <dbReference type="ARBA" id="ARBA00022576"/>
    </source>
</evidence>
<keyword evidence="19" id="KW-1185">Reference proteome</keyword>
<dbReference type="InterPro" id="IPR043131">
    <property type="entry name" value="BCAT-like_N"/>
</dbReference>
<gene>
    <name evidence="17" type="primary">ilvE</name>
    <name evidence="18" type="ORF">FHS83_001055</name>
</gene>
<organism evidence="18 19">
    <name type="scientific">Rhizomicrobium palustre</name>
    <dbReference type="NCBI Taxonomy" id="189966"/>
    <lineage>
        <taxon>Bacteria</taxon>
        <taxon>Pseudomonadati</taxon>
        <taxon>Pseudomonadota</taxon>
        <taxon>Alphaproteobacteria</taxon>
        <taxon>Micropepsales</taxon>
        <taxon>Micropepsaceae</taxon>
        <taxon>Rhizomicrobium</taxon>
    </lineage>
</organism>
<evidence type="ECO:0000256" key="8">
    <source>
        <dbReference type="ARBA" id="ARBA00022605"/>
    </source>
</evidence>
<dbReference type="EC" id="2.6.1.42" evidence="17"/>
<keyword evidence="8 17" id="KW-0028">Amino-acid biosynthesis</keyword>
<comment type="cofactor">
    <cofactor evidence="1 16">
        <name>pyridoxal 5'-phosphate</name>
        <dbReference type="ChEBI" id="CHEBI:597326"/>
    </cofactor>
</comment>
<keyword evidence="7 17" id="KW-0032">Aminotransferase</keyword>
<dbReference type="InterPro" id="IPR001544">
    <property type="entry name" value="Aminotrans_IV"/>
</dbReference>
<comment type="similarity">
    <text evidence="6 15">Belongs to the class-IV pyridoxal-phosphate-dependent aminotransferase family.</text>
</comment>
<dbReference type="GO" id="GO:0004084">
    <property type="term" value="F:branched-chain-amino-acid transaminase activity"/>
    <property type="evidence" value="ECO:0007669"/>
    <property type="project" value="UniProtKB-EC"/>
</dbReference>
<evidence type="ECO:0000256" key="4">
    <source>
        <dbReference type="ARBA" id="ARBA00004931"/>
    </source>
</evidence>
<proteinExistence type="inferred from homology"/>
<dbReference type="UniPathway" id="UPA00048">
    <property type="reaction ID" value="UER00073"/>
</dbReference>
<evidence type="ECO:0000256" key="1">
    <source>
        <dbReference type="ARBA" id="ARBA00001933"/>
    </source>
</evidence>
<keyword evidence="11 17" id="KW-0100">Branched-chain amino acid biosynthesis</keyword>
<dbReference type="AlphaFoldDB" id="A0A846MXN0"/>
<evidence type="ECO:0000256" key="13">
    <source>
        <dbReference type="ARBA" id="ARBA00048798"/>
    </source>
</evidence>
<evidence type="ECO:0000313" key="18">
    <source>
        <dbReference type="EMBL" id="NIK87737.1"/>
    </source>
</evidence>
<dbReference type="Proteomes" id="UP000570514">
    <property type="component" value="Unassembled WGS sequence"/>
</dbReference>
<comment type="catalytic activity">
    <reaction evidence="14 17">
        <text>L-leucine + 2-oxoglutarate = 4-methyl-2-oxopentanoate + L-glutamate</text>
        <dbReference type="Rhea" id="RHEA:18321"/>
        <dbReference type="ChEBI" id="CHEBI:16810"/>
        <dbReference type="ChEBI" id="CHEBI:17865"/>
        <dbReference type="ChEBI" id="CHEBI:29985"/>
        <dbReference type="ChEBI" id="CHEBI:57427"/>
        <dbReference type="EC" id="2.6.1.42"/>
    </reaction>
</comment>
<accession>A0A846MXN0</accession>
<dbReference type="CDD" id="cd00449">
    <property type="entry name" value="PLPDE_IV"/>
    <property type="match status" value="1"/>
</dbReference>
<dbReference type="PANTHER" id="PTHR42743">
    <property type="entry name" value="AMINO-ACID AMINOTRANSFERASE"/>
    <property type="match status" value="1"/>
</dbReference>
<evidence type="ECO:0000256" key="6">
    <source>
        <dbReference type="ARBA" id="ARBA00009320"/>
    </source>
</evidence>
<comment type="pathway">
    <text evidence="4 17">Amino-acid biosynthesis; L-valine biosynthesis; L-valine from pyruvate: step 4/4.</text>
</comment>
<dbReference type="GO" id="GO:0009098">
    <property type="term" value="P:L-leucine biosynthetic process"/>
    <property type="evidence" value="ECO:0007669"/>
    <property type="project" value="UniProtKB-UniPathway"/>
</dbReference>
<evidence type="ECO:0000256" key="2">
    <source>
        <dbReference type="ARBA" id="ARBA00003109"/>
    </source>
</evidence>
<dbReference type="FunFam" id="3.20.10.10:FF:000002">
    <property type="entry name" value="D-alanine aminotransferase"/>
    <property type="match status" value="1"/>
</dbReference>
<evidence type="ECO:0000256" key="17">
    <source>
        <dbReference type="RuleBase" id="RU364094"/>
    </source>
</evidence>
<evidence type="ECO:0000256" key="11">
    <source>
        <dbReference type="ARBA" id="ARBA00023304"/>
    </source>
</evidence>
<dbReference type="PROSITE" id="PS00770">
    <property type="entry name" value="AA_TRANSFER_CLASS_4"/>
    <property type="match status" value="1"/>
</dbReference>
<comment type="caution">
    <text evidence="18">The sequence shown here is derived from an EMBL/GenBank/DDBJ whole genome shotgun (WGS) entry which is preliminary data.</text>
</comment>
<dbReference type="Gene3D" id="3.20.10.10">
    <property type="entry name" value="D-amino Acid Aminotransferase, subunit A, domain 2"/>
    <property type="match status" value="1"/>
</dbReference>
<dbReference type="InterPro" id="IPR043132">
    <property type="entry name" value="BCAT-like_C"/>
</dbReference>
<dbReference type="GO" id="GO:0009097">
    <property type="term" value="P:isoleucine biosynthetic process"/>
    <property type="evidence" value="ECO:0007669"/>
    <property type="project" value="UniProtKB-UniPathway"/>
</dbReference>
<dbReference type="UniPathway" id="UPA00047">
    <property type="reaction ID" value="UER00058"/>
</dbReference>
<protein>
    <recommendedName>
        <fullName evidence="17">Branched-chain-amino-acid aminotransferase</fullName>
        <shortName evidence="17">BCAT</shortName>
        <ecNumber evidence="17">2.6.1.42</ecNumber>
    </recommendedName>
</protein>
<evidence type="ECO:0000256" key="15">
    <source>
        <dbReference type="RuleBase" id="RU004106"/>
    </source>
</evidence>
<dbReference type="SUPFAM" id="SSF56752">
    <property type="entry name" value="D-aminoacid aminotransferase-like PLP-dependent enzymes"/>
    <property type="match status" value="1"/>
</dbReference>
<dbReference type="GO" id="GO:0009099">
    <property type="term" value="P:L-valine biosynthetic process"/>
    <property type="evidence" value="ECO:0007669"/>
    <property type="project" value="UniProtKB-UniPathway"/>
</dbReference>
<evidence type="ECO:0000313" key="19">
    <source>
        <dbReference type="Proteomes" id="UP000570514"/>
    </source>
</evidence>
<dbReference type="Pfam" id="PF01063">
    <property type="entry name" value="Aminotran_4"/>
    <property type="match status" value="1"/>
</dbReference>
<dbReference type="EMBL" id="JAASRM010000001">
    <property type="protein sequence ID" value="NIK87737.1"/>
    <property type="molecule type" value="Genomic_DNA"/>
</dbReference>
<evidence type="ECO:0000256" key="12">
    <source>
        <dbReference type="ARBA" id="ARBA00048212"/>
    </source>
</evidence>
<evidence type="ECO:0000256" key="14">
    <source>
        <dbReference type="ARBA" id="ARBA00049229"/>
    </source>
</evidence>
<name>A0A846MXN0_9PROT</name>
<comment type="catalytic activity">
    <reaction evidence="13 17">
        <text>L-isoleucine + 2-oxoglutarate = (S)-3-methyl-2-oxopentanoate + L-glutamate</text>
        <dbReference type="Rhea" id="RHEA:24801"/>
        <dbReference type="ChEBI" id="CHEBI:16810"/>
        <dbReference type="ChEBI" id="CHEBI:29985"/>
        <dbReference type="ChEBI" id="CHEBI:35146"/>
        <dbReference type="ChEBI" id="CHEBI:58045"/>
        <dbReference type="EC" id="2.6.1.42"/>
    </reaction>
</comment>
<dbReference type="InterPro" id="IPR050571">
    <property type="entry name" value="Class-IV_PLP-Dep_Aminotrnsfr"/>
</dbReference>
<dbReference type="Gene3D" id="3.30.470.10">
    <property type="match status" value="1"/>
</dbReference>
<keyword evidence="10 16" id="KW-0663">Pyridoxal phosphate</keyword>
<evidence type="ECO:0000256" key="3">
    <source>
        <dbReference type="ARBA" id="ARBA00004824"/>
    </source>
</evidence>
<dbReference type="PANTHER" id="PTHR42743:SF11">
    <property type="entry name" value="AMINODEOXYCHORISMATE LYASE"/>
    <property type="match status" value="1"/>
</dbReference>
<evidence type="ECO:0000256" key="5">
    <source>
        <dbReference type="ARBA" id="ARBA00005072"/>
    </source>
</evidence>
<dbReference type="InterPro" id="IPR036038">
    <property type="entry name" value="Aminotransferase-like"/>
</dbReference>
<dbReference type="UniPathway" id="UPA00049">
    <property type="reaction ID" value="UER00062"/>
</dbReference>
<sequence length="298" mass="33177">MADVIPFDQRDGSLWFDGKLVPWKDAKAHVLTHGLHYASCVFEGERMYNGRIYKLKEHTHRLFESARILGITIPFTEDEISAACIEACEVQGYKDAYVRPVVYRGSEMMAVSAQSTKTHVAIAAWQWPSYFDPETKMKGIRLDVSDWKRPAPDTAPTQAKAAGLYMICTMSKHAAEAKGYADAMMLDYRGYVAEATGANIFFVKGGTLYTPPADCFLNGITRQSVIALAKLHQIPVVERLIRTDELPTFTECFLTGSAAEVTPVSEIGPWKFTPGDICRKLMTVYSEDVNAEVSVVKL</sequence>
<reference evidence="18 19" key="1">
    <citation type="submission" date="2020-03" db="EMBL/GenBank/DDBJ databases">
        <title>Genomic Encyclopedia of Type Strains, Phase IV (KMG-IV): sequencing the most valuable type-strain genomes for metagenomic binning, comparative biology and taxonomic classification.</title>
        <authorList>
            <person name="Goeker M."/>
        </authorList>
    </citation>
    <scope>NUCLEOTIDE SEQUENCE [LARGE SCALE GENOMIC DNA]</scope>
    <source>
        <strain evidence="18 19">DSM 19867</strain>
    </source>
</reference>
<evidence type="ECO:0000256" key="9">
    <source>
        <dbReference type="ARBA" id="ARBA00022679"/>
    </source>
</evidence>
<evidence type="ECO:0000256" key="16">
    <source>
        <dbReference type="RuleBase" id="RU004516"/>
    </source>
</evidence>
<evidence type="ECO:0000256" key="10">
    <source>
        <dbReference type="ARBA" id="ARBA00022898"/>
    </source>
</evidence>
<comment type="pathway">
    <text evidence="3 17">Amino-acid biosynthesis; L-isoleucine biosynthesis; L-isoleucine from 2-oxobutanoate: step 4/4.</text>
</comment>
<dbReference type="RefSeq" id="WP_167081602.1">
    <property type="nucleotide sequence ID" value="NZ_BAAADC010000001.1"/>
</dbReference>
<dbReference type="InterPro" id="IPR005785">
    <property type="entry name" value="B_amino_transI"/>
</dbReference>
<dbReference type="NCBIfam" id="TIGR01122">
    <property type="entry name" value="ilvE_I"/>
    <property type="match status" value="1"/>
</dbReference>
<dbReference type="NCBIfam" id="NF005146">
    <property type="entry name" value="PRK06606.1"/>
    <property type="match status" value="1"/>
</dbReference>
<comment type="catalytic activity">
    <reaction evidence="12 17">
        <text>L-valine + 2-oxoglutarate = 3-methyl-2-oxobutanoate + L-glutamate</text>
        <dbReference type="Rhea" id="RHEA:24813"/>
        <dbReference type="ChEBI" id="CHEBI:11851"/>
        <dbReference type="ChEBI" id="CHEBI:16810"/>
        <dbReference type="ChEBI" id="CHEBI:29985"/>
        <dbReference type="ChEBI" id="CHEBI:57762"/>
        <dbReference type="EC" id="2.6.1.42"/>
    </reaction>
</comment>